<proteinExistence type="predicted"/>
<sequence>MTRDYDFRATLSLTIDLLTAAVTTDRDRMYKRRFADWNLRENKKYVRSKPGSQARAKVPYLLQRAGDPPALRPPNPSFLLAPEYIRLPETVLQYSRLLVLTGLSEKYLLHRHVLAALYLQLMSNFFDDKVHTYKLSKGNISFLVVAFLIMLRLPEDLASCVLEFISRLVAIKLPSLHPIVRAWRTILEADRQCVWDNAFVFINNYFEVLQSAHGKSDPMLKKPAAIMCDPEMYFDHKRKGPGVVGTVEDERTVLPAVKRYLGEECEFLHHRLVVAHAHLVAADPVLARDIAAEVSAVCDAHHGTWHYDIINGRSLALQLRAAMHPSGGGGSPVSVGAWPRGTPSTRSTLRGRPWWAS</sequence>
<dbReference type="GeneID" id="92089329"/>
<organism evidence="2 3">
    <name type="scientific">Apiospora phragmitis</name>
    <dbReference type="NCBI Taxonomy" id="2905665"/>
    <lineage>
        <taxon>Eukaryota</taxon>
        <taxon>Fungi</taxon>
        <taxon>Dikarya</taxon>
        <taxon>Ascomycota</taxon>
        <taxon>Pezizomycotina</taxon>
        <taxon>Sordariomycetes</taxon>
        <taxon>Xylariomycetidae</taxon>
        <taxon>Amphisphaeriales</taxon>
        <taxon>Apiosporaceae</taxon>
        <taxon>Apiospora</taxon>
    </lineage>
</organism>
<name>A0ABR1VRW4_9PEZI</name>
<dbReference type="RefSeq" id="XP_066718433.1">
    <property type="nucleotide sequence ID" value="XM_066856266.1"/>
</dbReference>
<keyword evidence="3" id="KW-1185">Reference proteome</keyword>
<dbReference type="EMBL" id="JAQQWL010000005">
    <property type="protein sequence ID" value="KAK8073958.1"/>
    <property type="molecule type" value="Genomic_DNA"/>
</dbReference>
<dbReference type="Proteomes" id="UP001480595">
    <property type="component" value="Unassembled WGS sequence"/>
</dbReference>
<gene>
    <name evidence="2" type="ORF">PG994_004857</name>
</gene>
<evidence type="ECO:0000313" key="3">
    <source>
        <dbReference type="Proteomes" id="UP001480595"/>
    </source>
</evidence>
<comment type="caution">
    <text evidence="2">The sequence shown here is derived from an EMBL/GenBank/DDBJ whole genome shotgun (WGS) entry which is preliminary data.</text>
</comment>
<evidence type="ECO:0000256" key="1">
    <source>
        <dbReference type="SAM" id="MobiDB-lite"/>
    </source>
</evidence>
<evidence type="ECO:0000313" key="2">
    <source>
        <dbReference type="EMBL" id="KAK8073958.1"/>
    </source>
</evidence>
<reference evidence="2 3" key="1">
    <citation type="submission" date="2023-01" db="EMBL/GenBank/DDBJ databases">
        <title>Analysis of 21 Apiospora genomes using comparative genomics revels a genus with tremendous synthesis potential of carbohydrate active enzymes and secondary metabolites.</title>
        <authorList>
            <person name="Sorensen T."/>
        </authorList>
    </citation>
    <scope>NUCLEOTIDE SEQUENCE [LARGE SCALE GENOMIC DNA]</scope>
    <source>
        <strain evidence="2 3">CBS 135458</strain>
    </source>
</reference>
<accession>A0ABR1VRW4</accession>
<protein>
    <submittedName>
        <fullName evidence="2">Uncharacterized protein</fullName>
    </submittedName>
</protein>
<feature type="region of interest" description="Disordered" evidence="1">
    <location>
        <begin position="328"/>
        <end position="357"/>
    </location>
</feature>